<gene>
    <name evidence="6" type="ORF">SAMN05421819_3976</name>
</gene>
<keyword evidence="7" id="KW-1185">Reference proteome</keyword>
<dbReference type="SMART" id="SM00342">
    <property type="entry name" value="HTH_ARAC"/>
    <property type="match status" value="1"/>
</dbReference>
<dbReference type="Gene3D" id="1.10.10.60">
    <property type="entry name" value="Homeodomain-like"/>
    <property type="match status" value="2"/>
</dbReference>
<protein>
    <submittedName>
        <fullName evidence="6">AraC-type DNA-binding protein</fullName>
    </submittedName>
</protein>
<proteinExistence type="predicted"/>
<dbReference type="InterPro" id="IPR009057">
    <property type="entry name" value="Homeodomain-like_sf"/>
</dbReference>
<dbReference type="PROSITE" id="PS00041">
    <property type="entry name" value="HTH_ARAC_FAMILY_1"/>
    <property type="match status" value="1"/>
</dbReference>
<dbReference type="InterPro" id="IPR018062">
    <property type="entry name" value="HTH_AraC-typ_CS"/>
</dbReference>
<dbReference type="InterPro" id="IPR018060">
    <property type="entry name" value="HTH_AraC"/>
</dbReference>
<dbReference type="EMBL" id="FNVA01000007">
    <property type="protein sequence ID" value="SEG63430.1"/>
    <property type="molecule type" value="Genomic_DNA"/>
</dbReference>
<dbReference type="Pfam" id="PF12833">
    <property type="entry name" value="HTH_18"/>
    <property type="match status" value="1"/>
</dbReference>
<evidence type="ECO:0000313" key="6">
    <source>
        <dbReference type="EMBL" id="SEG63430.1"/>
    </source>
</evidence>
<keyword evidence="2 6" id="KW-0238">DNA-binding</keyword>
<keyword evidence="3" id="KW-0804">Transcription</keyword>
<dbReference type="PROSITE" id="PS01124">
    <property type="entry name" value="HTH_ARAC_FAMILY_2"/>
    <property type="match status" value="1"/>
</dbReference>
<keyword evidence="1" id="KW-0805">Transcription regulation</keyword>
<dbReference type="OrthoDB" id="107004at2"/>
<dbReference type="PANTHER" id="PTHR46796:SF14">
    <property type="entry name" value="TRANSCRIPTIONAL REGULATORY PROTEIN"/>
    <property type="match status" value="1"/>
</dbReference>
<dbReference type="InterPro" id="IPR050204">
    <property type="entry name" value="AraC_XylS_family_regulators"/>
</dbReference>
<feature type="domain" description="HTH araC/xylS-type" evidence="5">
    <location>
        <begin position="168"/>
        <end position="266"/>
    </location>
</feature>
<dbReference type="SUPFAM" id="SSF46689">
    <property type="entry name" value="Homeodomain-like"/>
    <property type="match status" value="2"/>
</dbReference>
<dbReference type="PANTHER" id="PTHR46796">
    <property type="entry name" value="HTH-TYPE TRANSCRIPTIONAL ACTIVATOR RHAS-RELATED"/>
    <property type="match status" value="1"/>
</dbReference>
<evidence type="ECO:0000256" key="4">
    <source>
        <dbReference type="SAM" id="MobiDB-lite"/>
    </source>
</evidence>
<dbReference type="Proteomes" id="UP000236728">
    <property type="component" value="Unassembled WGS sequence"/>
</dbReference>
<dbReference type="GO" id="GO:0043565">
    <property type="term" value="F:sequence-specific DNA binding"/>
    <property type="evidence" value="ECO:0007669"/>
    <property type="project" value="InterPro"/>
</dbReference>
<feature type="region of interest" description="Disordered" evidence="4">
    <location>
        <begin position="261"/>
        <end position="282"/>
    </location>
</feature>
<sequence length="282" mass="31615">MPKDVQNRPMTPMERSREKFDAFPFHIWRNDKATELRIAPRDRVIARPTFQEAFLFRCTVSFESQPAAATTAFDVRSNPTGVLDLRIHKTLLNVNFRASSSAATQHRIRIDDAIVGELAVSLMTCLPLRSQRSYVAACMTKLLCARLGYLQAGDDGKDRCGFEEWQLSALMEALAPATGECASVSQIARRCRLSVCHFSKLFKTTYGMPLHRYRIHQRIKEAKSRLQESSDPISQIALDCGFADQSSFTRRFTAITGVPPRLWRRSANPPPAQSNSSGFAGA</sequence>
<feature type="compositionally biased region" description="Low complexity" evidence="4">
    <location>
        <begin position="273"/>
        <end position="282"/>
    </location>
</feature>
<evidence type="ECO:0000256" key="2">
    <source>
        <dbReference type="ARBA" id="ARBA00023125"/>
    </source>
</evidence>
<accession>A0A1H6BS12</accession>
<evidence type="ECO:0000259" key="5">
    <source>
        <dbReference type="PROSITE" id="PS01124"/>
    </source>
</evidence>
<name>A0A1H6BS12_9BACT</name>
<reference evidence="6 7" key="1">
    <citation type="submission" date="2016-10" db="EMBL/GenBank/DDBJ databases">
        <authorList>
            <person name="de Groot N.N."/>
        </authorList>
    </citation>
    <scope>NUCLEOTIDE SEQUENCE [LARGE SCALE GENOMIC DNA]</scope>
    <source>
        <strain evidence="6 7">DSM 22489</strain>
    </source>
</reference>
<evidence type="ECO:0000256" key="1">
    <source>
        <dbReference type="ARBA" id="ARBA00023015"/>
    </source>
</evidence>
<dbReference type="GO" id="GO:0003700">
    <property type="term" value="F:DNA-binding transcription factor activity"/>
    <property type="evidence" value="ECO:0007669"/>
    <property type="project" value="InterPro"/>
</dbReference>
<organism evidence="6 7">
    <name type="scientific">Bryocella elongata</name>
    <dbReference type="NCBI Taxonomy" id="863522"/>
    <lineage>
        <taxon>Bacteria</taxon>
        <taxon>Pseudomonadati</taxon>
        <taxon>Acidobacteriota</taxon>
        <taxon>Terriglobia</taxon>
        <taxon>Terriglobales</taxon>
        <taxon>Acidobacteriaceae</taxon>
        <taxon>Bryocella</taxon>
    </lineage>
</organism>
<evidence type="ECO:0000256" key="3">
    <source>
        <dbReference type="ARBA" id="ARBA00023163"/>
    </source>
</evidence>
<dbReference type="AlphaFoldDB" id="A0A1H6BS12"/>
<evidence type="ECO:0000313" key="7">
    <source>
        <dbReference type="Proteomes" id="UP000236728"/>
    </source>
</evidence>